<gene>
    <name evidence="1" type="ORF">APG10_01795</name>
    <name evidence="2" type="ORF">APG11_00756</name>
    <name evidence="3" type="ORF">APG12_00733</name>
</gene>
<dbReference type="Gene3D" id="3.40.50.450">
    <property type="match status" value="1"/>
</dbReference>
<evidence type="ECO:0000313" key="3">
    <source>
        <dbReference type="EMBL" id="KYC50599.1"/>
    </source>
</evidence>
<evidence type="ECO:0000313" key="4">
    <source>
        <dbReference type="Proteomes" id="UP000091929"/>
    </source>
</evidence>
<accession>A0A150IHC0</accession>
<evidence type="ECO:0008006" key="6">
    <source>
        <dbReference type="Google" id="ProtNLM"/>
    </source>
</evidence>
<evidence type="ECO:0000313" key="2">
    <source>
        <dbReference type="EMBL" id="KYC47981.1"/>
    </source>
</evidence>
<dbReference type="Proteomes" id="UP000092401">
    <property type="component" value="Unassembled WGS sequence"/>
</dbReference>
<dbReference type="EMBL" id="LNJC01000011">
    <property type="protein sequence ID" value="KYC50599.1"/>
    <property type="molecule type" value="Genomic_DNA"/>
</dbReference>
<dbReference type="InterPro" id="IPR041164">
    <property type="entry name" value="LDcluster4"/>
</dbReference>
<dbReference type="EMBL" id="LNGE01000075">
    <property type="protein sequence ID" value="KYC44347.1"/>
    <property type="molecule type" value="Genomic_DNA"/>
</dbReference>
<sequence>MIGSASGNIGSEVRLAARELGRAIAKNNLVLFSGACLGLPLEATLGAKEVGGNTVGVSPAINLKEHIEEYKYPSDVFDSIIFTGSGYKGRNVTLVRSCDSVISVQGMIGTLNELTIAYDEKKIVGLLLGTGGASDLFIEVLKKMGKPTDNVISSDDPNSLIEKIIEALDVL</sequence>
<reference evidence="4 5" key="1">
    <citation type="journal article" date="2016" name="ISME J.">
        <title>Chasing the elusive Euryarchaeota class WSA2: genomes reveal a uniquely fastidious methyl-reducing methanogen.</title>
        <authorList>
            <person name="Nobu M.K."/>
            <person name="Narihiro T."/>
            <person name="Kuroda K."/>
            <person name="Mei R."/>
            <person name="Liu W.T."/>
        </authorList>
    </citation>
    <scope>NUCLEOTIDE SEQUENCE [LARGE SCALE GENOMIC DNA]</scope>
    <source>
        <strain evidence="1">B03fssc0709_Meth_Bin005</strain>
        <strain evidence="2">B15fssc0709_Meth_Bin003</strain>
        <strain evidence="3">BMIXfssc0709_Meth_Bin006</strain>
    </source>
</reference>
<evidence type="ECO:0000313" key="5">
    <source>
        <dbReference type="Proteomes" id="UP000092401"/>
    </source>
</evidence>
<proteinExistence type="predicted"/>
<organism evidence="1 5">
    <name type="scientific">Candidatus Methanofastidiosum methylothiophilum</name>
    <dbReference type="NCBI Taxonomy" id="1705564"/>
    <lineage>
        <taxon>Archaea</taxon>
        <taxon>Methanobacteriati</taxon>
        <taxon>Methanobacteriota</taxon>
        <taxon>Stenosarchaea group</taxon>
        <taxon>Candidatus Methanofastidiosia</taxon>
        <taxon>Candidatus Methanofastidiosales</taxon>
        <taxon>Candidatus Methanofastidiosaceae</taxon>
        <taxon>Candidatus Methanofastidiosum</taxon>
    </lineage>
</organism>
<protein>
    <recommendedName>
        <fullName evidence="6">Lysine decarboxylase</fullName>
    </recommendedName>
</protein>
<dbReference type="Pfam" id="PF18306">
    <property type="entry name" value="LDcluster4"/>
    <property type="match status" value="1"/>
</dbReference>
<accession>A0A150ISG1</accession>
<dbReference type="Proteomes" id="UP000091929">
    <property type="component" value="Unassembled WGS sequence"/>
</dbReference>
<evidence type="ECO:0000313" key="1">
    <source>
        <dbReference type="EMBL" id="KYC44347.1"/>
    </source>
</evidence>
<dbReference type="EMBL" id="LNGF01000013">
    <property type="protein sequence ID" value="KYC47981.1"/>
    <property type="molecule type" value="Genomic_DNA"/>
</dbReference>
<dbReference type="SUPFAM" id="SSF102405">
    <property type="entry name" value="MCP/YpsA-like"/>
    <property type="match status" value="1"/>
</dbReference>
<accession>A0A150J041</accession>
<dbReference type="Proteomes" id="UP000092403">
    <property type="component" value="Unassembled WGS sequence"/>
</dbReference>
<name>A0A150IHC0_9EURY</name>
<dbReference type="AlphaFoldDB" id="A0A150IHC0"/>
<comment type="caution">
    <text evidence="1">The sequence shown here is derived from an EMBL/GenBank/DDBJ whole genome shotgun (WGS) entry which is preliminary data.</text>
</comment>